<dbReference type="AlphaFoldDB" id="A0AA36BC84"/>
<protein>
    <submittedName>
        <fullName evidence="2">Uncharacterized protein</fullName>
    </submittedName>
</protein>
<keyword evidence="1" id="KW-0732">Signal</keyword>
<dbReference type="Proteomes" id="UP001162480">
    <property type="component" value="Chromosome 12"/>
</dbReference>
<feature type="chain" id="PRO_5041412265" evidence="1">
    <location>
        <begin position="29"/>
        <end position="99"/>
    </location>
</feature>
<accession>A0AA36BC84</accession>
<dbReference type="EMBL" id="OX597825">
    <property type="protein sequence ID" value="CAI9731369.1"/>
    <property type="molecule type" value="Genomic_DNA"/>
</dbReference>
<proteinExistence type="predicted"/>
<evidence type="ECO:0000313" key="2">
    <source>
        <dbReference type="EMBL" id="CAI9731369.1"/>
    </source>
</evidence>
<name>A0AA36BC84_OCTVU</name>
<gene>
    <name evidence="2" type="ORF">OCTVUL_1B026126</name>
</gene>
<reference evidence="2" key="1">
    <citation type="submission" date="2023-08" db="EMBL/GenBank/DDBJ databases">
        <authorList>
            <person name="Alioto T."/>
            <person name="Alioto T."/>
            <person name="Gomez Garrido J."/>
        </authorList>
    </citation>
    <scope>NUCLEOTIDE SEQUENCE</scope>
</reference>
<sequence length="99" mass="11433">MEHSIYKNMIVLVVLLSVAAVMFEPVQTVPINDERAIDLLRRKNSMIARQRDLVNRQLRDSRDALRANDDFEAPCLWGDVHCLKMRSRSKGNGDHQSRT</sequence>
<keyword evidence="3" id="KW-1185">Reference proteome</keyword>
<evidence type="ECO:0000313" key="3">
    <source>
        <dbReference type="Proteomes" id="UP001162480"/>
    </source>
</evidence>
<organism evidence="2 3">
    <name type="scientific">Octopus vulgaris</name>
    <name type="common">Common octopus</name>
    <dbReference type="NCBI Taxonomy" id="6645"/>
    <lineage>
        <taxon>Eukaryota</taxon>
        <taxon>Metazoa</taxon>
        <taxon>Spiralia</taxon>
        <taxon>Lophotrochozoa</taxon>
        <taxon>Mollusca</taxon>
        <taxon>Cephalopoda</taxon>
        <taxon>Coleoidea</taxon>
        <taxon>Octopodiformes</taxon>
        <taxon>Octopoda</taxon>
        <taxon>Incirrata</taxon>
        <taxon>Octopodidae</taxon>
        <taxon>Octopus</taxon>
    </lineage>
</organism>
<evidence type="ECO:0000256" key="1">
    <source>
        <dbReference type="SAM" id="SignalP"/>
    </source>
</evidence>
<feature type="signal peptide" evidence="1">
    <location>
        <begin position="1"/>
        <end position="28"/>
    </location>
</feature>